<evidence type="ECO:0000313" key="5">
    <source>
        <dbReference type="Proteomes" id="UP000053405"/>
    </source>
</evidence>
<dbReference type="InterPro" id="IPR011010">
    <property type="entry name" value="DNA_brk_join_enz"/>
</dbReference>
<reference evidence="4 5" key="1">
    <citation type="submission" date="2012-12" db="EMBL/GenBank/DDBJ databases">
        <title>Whole genome shotgun sequence of Gordonia hirsuta NBRC 16056.</title>
        <authorList>
            <person name="Isaki-Nakamura S."/>
            <person name="Hosoyama A."/>
            <person name="Tsuchikane K."/>
            <person name="Katsumata H."/>
            <person name="Baba S."/>
            <person name="Yamazaki S."/>
            <person name="Fujita N."/>
        </authorList>
    </citation>
    <scope>NUCLEOTIDE SEQUENCE [LARGE SCALE GENOMIC DNA]</scope>
    <source>
        <strain evidence="4 5">NBRC 16056</strain>
    </source>
</reference>
<dbReference type="EMBL" id="BANT01000048">
    <property type="protein sequence ID" value="GAC58755.1"/>
    <property type="molecule type" value="Genomic_DNA"/>
</dbReference>
<keyword evidence="5" id="KW-1185">Reference proteome</keyword>
<keyword evidence="2" id="KW-0233">DNA recombination</keyword>
<keyword evidence="1" id="KW-0238">DNA-binding</keyword>
<dbReference type="AlphaFoldDB" id="L7LC98"/>
<evidence type="ECO:0000256" key="1">
    <source>
        <dbReference type="ARBA" id="ARBA00023125"/>
    </source>
</evidence>
<comment type="caution">
    <text evidence="4">The sequence shown here is derived from an EMBL/GenBank/DDBJ whole genome shotgun (WGS) entry which is preliminary data.</text>
</comment>
<dbReference type="Gene3D" id="1.10.443.10">
    <property type="entry name" value="Intergrase catalytic core"/>
    <property type="match status" value="1"/>
</dbReference>
<dbReference type="PROSITE" id="PS51898">
    <property type="entry name" value="TYR_RECOMBINASE"/>
    <property type="match status" value="1"/>
</dbReference>
<dbReference type="Pfam" id="PF00589">
    <property type="entry name" value="Phage_integrase"/>
    <property type="match status" value="1"/>
</dbReference>
<protein>
    <submittedName>
        <fullName evidence="4">Putative recombinase</fullName>
    </submittedName>
</protein>
<dbReference type="PANTHER" id="PTHR30349:SF81">
    <property type="entry name" value="TYROSINE RECOMBINASE XERC"/>
    <property type="match status" value="1"/>
</dbReference>
<dbReference type="InterPro" id="IPR002104">
    <property type="entry name" value="Integrase_catalytic"/>
</dbReference>
<dbReference type="eggNOG" id="COG4974">
    <property type="taxonomic scope" value="Bacteria"/>
</dbReference>
<dbReference type="PANTHER" id="PTHR30349">
    <property type="entry name" value="PHAGE INTEGRASE-RELATED"/>
    <property type="match status" value="1"/>
</dbReference>
<dbReference type="InterPro" id="IPR010998">
    <property type="entry name" value="Integrase_recombinase_N"/>
</dbReference>
<dbReference type="GO" id="GO:0003677">
    <property type="term" value="F:DNA binding"/>
    <property type="evidence" value="ECO:0007669"/>
    <property type="project" value="UniProtKB-KW"/>
</dbReference>
<dbReference type="InterPro" id="IPR013762">
    <property type="entry name" value="Integrase-like_cat_sf"/>
</dbReference>
<dbReference type="GO" id="GO:0015074">
    <property type="term" value="P:DNA integration"/>
    <property type="evidence" value="ECO:0007669"/>
    <property type="project" value="InterPro"/>
</dbReference>
<dbReference type="InterPro" id="IPR050090">
    <property type="entry name" value="Tyrosine_recombinase_XerCD"/>
</dbReference>
<name>L7LC98_9ACTN</name>
<dbReference type="SUPFAM" id="SSF56349">
    <property type="entry name" value="DNA breaking-rejoining enzymes"/>
    <property type="match status" value="1"/>
</dbReference>
<dbReference type="Gene3D" id="1.10.150.130">
    <property type="match status" value="1"/>
</dbReference>
<evidence type="ECO:0000256" key="2">
    <source>
        <dbReference type="ARBA" id="ARBA00023172"/>
    </source>
</evidence>
<gene>
    <name evidence="4" type="ORF">GOHSU_48_00150</name>
</gene>
<evidence type="ECO:0000313" key="4">
    <source>
        <dbReference type="EMBL" id="GAC58755.1"/>
    </source>
</evidence>
<organism evidence="4 5">
    <name type="scientific">Gordonia hirsuta DSM 44140 = NBRC 16056</name>
    <dbReference type="NCBI Taxonomy" id="1121927"/>
    <lineage>
        <taxon>Bacteria</taxon>
        <taxon>Bacillati</taxon>
        <taxon>Actinomycetota</taxon>
        <taxon>Actinomycetes</taxon>
        <taxon>Mycobacteriales</taxon>
        <taxon>Gordoniaceae</taxon>
        <taxon>Gordonia</taxon>
    </lineage>
</organism>
<proteinExistence type="predicted"/>
<accession>L7LC98</accession>
<dbReference type="STRING" id="1121927.GOHSU_48_00150"/>
<feature type="domain" description="Tyr recombinase" evidence="3">
    <location>
        <begin position="147"/>
        <end position="356"/>
    </location>
</feature>
<evidence type="ECO:0000259" key="3">
    <source>
        <dbReference type="PROSITE" id="PS51898"/>
    </source>
</evidence>
<dbReference type="GO" id="GO:0006310">
    <property type="term" value="P:DNA recombination"/>
    <property type="evidence" value="ECO:0007669"/>
    <property type="project" value="UniProtKB-KW"/>
</dbReference>
<sequence length="371" mass="42846">MEVPMRIDDAGRVHLVDAIPVLRPEEQIVEMMLDGWRNQQLSRNLQFATIDQRISCVRRFIAHSNEEPWNWTPTMVEEFSADLRSVRHVAHATLRGYQNSLRAFTSYVSNPDYGWDLVCEKHFGTHPAQVFFDWNTARHVQEDDSQPQRRPYSREELDALFDHADDEVERIGTTSRKGWQAAYRDATMMKLAYAYGLRFNELSHLQTIDFARNPHAPEFGKFGVCKVRFGKARRGSPPKGRSVLTVWRWTPPIIEDWLANGRGDPGTLDLFTSERGGLVGETTLLKRLKRYRKDLGIPDGVDLHSFRRSYATHLLEAGWDPRFVQDQMGHEHASTTGIYQFTSDEFRRSSLRAVLDRTVDNALELGARRNT</sequence>
<dbReference type="Proteomes" id="UP000053405">
    <property type="component" value="Unassembled WGS sequence"/>
</dbReference>